<gene>
    <name evidence="6" type="ordered locus">Fnod_0309</name>
</gene>
<feature type="transmembrane region" description="Helical" evidence="4">
    <location>
        <begin position="43"/>
        <end position="62"/>
    </location>
</feature>
<evidence type="ECO:0000256" key="2">
    <source>
        <dbReference type="ARBA" id="ARBA00022989"/>
    </source>
</evidence>
<protein>
    <submittedName>
        <fullName evidence="6">Major facilitator superfamily MFS_1</fullName>
    </submittedName>
</protein>
<accession>A7HJU1</accession>
<evidence type="ECO:0000256" key="4">
    <source>
        <dbReference type="SAM" id="Phobius"/>
    </source>
</evidence>
<keyword evidence="2 4" id="KW-1133">Transmembrane helix</keyword>
<keyword evidence="7" id="KW-1185">Reference proteome</keyword>
<evidence type="ECO:0000256" key="1">
    <source>
        <dbReference type="ARBA" id="ARBA00022692"/>
    </source>
</evidence>
<dbReference type="InterPro" id="IPR036259">
    <property type="entry name" value="MFS_trans_sf"/>
</dbReference>
<feature type="transmembrane region" description="Helical" evidence="4">
    <location>
        <begin position="129"/>
        <end position="149"/>
    </location>
</feature>
<dbReference type="Gene3D" id="1.20.1250.20">
    <property type="entry name" value="MFS general substrate transporter like domains"/>
    <property type="match status" value="1"/>
</dbReference>
<dbReference type="EMBL" id="CP000771">
    <property type="protein sequence ID" value="ABS60174.1"/>
    <property type="molecule type" value="Genomic_DNA"/>
</dbReference>
<dbReference type="eggNOG" id="COG2814">
    <property type="taxonomic scope" value="Bacteria"/>
</dbReference>
<dbReference type="STRING" id="381764.Fnod_0309"/>
<feature type="transmembrane region" description="Helical" evidence="4">
    <location>
        <begin position="92"/>
        <end position="117"/>
    </location>
</feature>
<feature type="domain" description="Major facilitator superfamily (MFS) profile" evidence="5">
    <location>
        <begin position="3"/>
        <end position="386"/>
    </location>
</feature>
<dbReference type="PANTHER" id="PTHR23520:SF5">
    <property type="entry name" value="TRANSPORTER, PUTATIVE (AFU_ORTHOLOGUE AFUA_3G04000)-RELATED"/>
    <property type="match status" value="1"/>
</dbReference>
<keyword evidence="1 4" id="KW-0812">Transmembrane</keyword>
<dbReference type="KEGG" id="fno:Fnod_0309"/>
<dbReference type="Pfam" id="PF07690">
    <property type="entry name" value="MFS_1"/>
    <property type="match status" value="1"/>
</dbReference>
<dbReference type="HOGENOM" id="CLU_025894_0_0_0"/>
<dbReference type="AlphaFoldDB" id="A7HJU1"/>
<feature type="transmembrane region" description="Helical" evidence="4">
    <location>
        <begin position="69"/>
        <end position="86"/>
    </location>
</feature>
<feature type="transmembrane region" description="Helical" evidence="4">
    <location>
        <begin position="238"/>
        <end position="261"/>
    </location>
</feature>
<reference evidence="6 7" key="1">
    <citation type="submission" date="2007-07" db="EMBL/GenBank/DDBJ databases">
        <title>Complete sequence of Fervidobacterium nodosum Rt17-B1.</title>
        <authorList>
            <consortium name="US DOE Joint Genome Institute"/>
            <person name="Copeland A."/>
            <person name="Lucas S."/>
            <person name="Lapidus A."/>
            <person name="Barry K."/>
            <person name="Glavina del Rio T."/>
            <person name="Dalin E."/>
            <person name="Tice H."/>
            <person name="Pitluck S."/>
            <person name="Saunders E."/>
            <person name="Brettin T."/>
            <person name="Bruce D."/>
            <person name="Detter J.C."/>
            <person name="Han C."/>
            <person name="Schmutz J."/>
            <person name="Larimer F."/>
            <person name="Land M."/>
            <person name="Hauser L."/>
            <person name="Kyrpides N."/>
            <person name="Mikhailova N."/>
            <person name="Nelson K."/>
            <person name="Gogarten J.P."/>
            <person name="Noll K."/>
            <person name="Richardson P."/>
        </authorList>
    </citation>
    <scope>NUCLEOTIDE SEQUENCE [LARGE SCALE GENOMIC DNA]</scope>
    <source>
        <strain evidence="7">ATCC 35602 / DSM 5306 / Rt17-B1</strain>
    </source>
</reference>
<dbReference type="PANTHER" id="PTHR23520">
    <property type="entry name" value="TRANSPORTER, PUTATIVE (AFU_ORTHOLOGUE AFUA_3G04000)-RELATED"/>
    <property type="match status" value="1"/>
</dbReference>
<evidence type="ECO:0000259" key="5">
    <source>
        <dbReference type="PROSITE" id="PS50850"/>
    </source>
</evidence>
<feature type="transmembrane region" description="Helical" evidence="4">
    <location>
        <begin position="155"/>
        <end position="173"/>
    </location>
</feature>
<dbReference type="RefSeq" id="WP_011993496.1">
    <property type="nucleotide sequence ID" value="NC_009718.1"/>
</dbReference>
<dbReference type="InterPro" id="IPR020846">
    <property type="entry name" value="MFS_dom"/>
</dbReference>
<evidence type="ECO:0000313" key="6">
    <source>
        <dbReference type="EMBL" id="ABS60174.1"/>
    </source>
</evidence>
<dbReference type="GO" id="GO:0022857">
    <property type="term" value="F:transmembrane transporter activity"/>
    <property type="evidence" value="ECO:0007669"/>
    <property type="project" value="InterPro"/>
</dbReference>
<sequence>MSQPLLITLFTFIDGLAQGIYGTLFNLVLRQSGVPTSIVGKITSNSLWGAAFFGLVFGFFADKFDKKKLIIFSQLLGIFFGVYRVITKSYFQLIITSFFFGGFTSATSIILSTLLVLKTDSDNRAKFFGLNFGVGMFTGVIGNVLGGVLGDMFPAKWVLITASLSRIFAIIPLRKLRIQNEVNLKNSNVIDFQEFISVFSPKKSKVVFYYMLSTISVGFGAGLFVSFGNVIFYDLFKMSASVIGIILALAQLATSLGAVFSHKLGKRFGDMNILIFSYVVVPILIVSLSFVREPITFTSVYIVRFAVMNMVSPLLSALVYSNVRRDKIATINGANNFVNNVSRALSAEMFSLLTAFKNGYTLIFVISSIFYFANAYVMIKMYKHIKNSV</sequence>
<dbReference type="SUPFAM" id="SSF103473">
    <property type="entry name" value="MFS general substrate transporter"/>
    <property type="match status" value="1"/>
</dbReference>
<dbReference type="OrthoDB" id="48826at2"/>
<evidence type="ECO:0000256" key="3">
    <source>
        <dbReference type="ARBA" id="ARBA00023136"/>
    </source>
</evidence>
<feature type="transmembrane region" description="Helical" evidence="4">
    <location>
        <begin position="273"/>
        <end position="291"/>
    </location>
</feature>
<proteinExistence type="predicted"/>
<dbReference type="Proteomes" id="UP000002415">
    <property type="component" value="Chromosome"/>
</dbReference>
<organism evidence="6 7">
    <name type="scientific">Fervidobacterium nodosum (strain ATCC 35602 / DSM 5306 / Rt17-B1)</name>
    <dbReference type="NCBI Taxonomy" id="381764"/>
    <lineage>
        <taxon>Bacteria</taxon>
        <taxon>Thermotogati</taxon>
        <taxon>Thermotogota</taxon>
        <taxon>Thermotogae</taxon>
        <taxon>Thermotogales</taxon>
        <taxon>Fervidobacteriaceae</taxon>
        <taxon>Fervidobacterium</taxon>
    </lineage>
</organism>
<keyword evidence="3 4" id="KW-0472">Membrane</keyword>
<reference evidence="6 7" key="2">
    <citation type="journal article" date="2009" name="Proc. Natl. Acad. Sci. U.S.A.">
        <title>On the chimeric nature, thermophilic origin, and phylogenetic placement of the Thermotogales.</title>
        <authorList>
            <person name="Zhaxybayeva O."/>
            <person name="Swithers K.S."/>
            <person name="Lapierre P."/>
            <person name="Fournier G.P."/>
            <person name="Bickhart D.M."/>
            <person name="DeBoy R.T."/>
            <person name="Nelson K.E."/>
            <person name="Nesbo C.L."/>
            <person name="Doolittle W.F."/>
            <person name="Gogarten J.P."/>
            <person name="Noll K.M."/>
        </authorList>
    </citation>
    <scope>NUCLEOTIDE SEQUENCE [LARGE SCALE GENOMIC DNA]</scope>
    <source>
        <strain evidence="7">ATCC 35602 / DSM 5306 / Rt17-B1</strain>
    </source>
</reference>
<feature type="transmembrane region" description="Helical" evidence="4">
    <location>
        <begin position="207"/>
        <end position="232"/>
    </location>
</feature>
<evidence type="ECO:0000313" key="7">
    <source>
        <dbReference type="Proteomes" id="UP000002415"/>
    </source>
</evidence>
<dbReference type="PROSITE" id="PS50850">
    <property type="entry name" value="MFS"/>
    <property type="match status" value="1"/>
</dbReference>
<feature type="transmembrane region" description="Helical" evidence="4">
    <location>
        <begin position="297"/>
        <end position="320"/>
    </location>
</feature>
<feature type="transmembrane region" description="Helical" evidence="4">
    <location>
        <begin position="359"/>
        <end position="379"/>
    </location>
</feature>
<dbReference type="InterPro" id="IPR011701">
    <property type="entry name" value="MFS"/>
</dbReference>
<name>A7HJU1_FERNB</name>